<dbReference type="RefSeq" id="WP_132700207.1">
    <property type="nucleotide sequence ID" value="NZ_SLZR01000002.1"/>
</dbReference>
<dbReference type="Pfam" id="PF00583">
    <property type="entry name" value="Acetyltransf_1"/>
    <property type="match status" value="1"/>
</dbReference>
<protein>
    <submittedName>
        <fullName evidence="4">Putative acetyltransferase</fullName>
    </submittedName>
</protein>
<evidence type="ECO:0000313" key="5">
    <source>
        <dbReference type="Proteomes" id="UP000295793"/>
    </source>
</evidence>
<proteinExistence type="predicted"/>
<dbReference type="InterPro" id="IPR016181">
    <property type="entry name" value="Acyl_CoA_acyltransferase"/>
</dbReference>
<dbReference type="PROSITE" id="PS51186">
    <property type="entry name" value="GNAT"/>
    <property type="match status" value="1"/>
</dbReference>
<accession>A0A4R3IAL4</accession>
<reference evidence="4 5" key="1">
    <citation type="submission" date="2019-03" db="EMBL/GenBank/DDBJ databases">
        <title>Genomic Encyclopedia of Archaeal and Bacterial Type Strains, Phase II (KMG-II): from individual species to whole genera.</title>
        <authorList>
            <person name="Goeker M."/>
        </authorList>
    </citation>
    <scope>NUCLEOTIDE SEQUENCE [LARGE SCALE GENOMIC DNA]</scope>
    <source>
        <strain evidence="4 5">DSM 15388</strain>
    </source>
</reference>
<dbReference type="Proteomes" id="UP000295793">
    <property type="component" value="Unassembled WGS sequence"/>
</dbReference>
<name>A0A4R3IAL4_9GAMM</name>
<dbReference type="PANTHER" id="PTHR43877:SF5">
    <property type="entry name" value="BLL8307 PROTEIN"/>
    <property type="match status" value="1"/>
</dbReference>
<dbReference type="PANTHER" id="PTHR43877">
    <property type="entry name" value="AMINOALKYLPHOSPHONATE N-ACETYLTRANSFERASE-RELATED-RELATED"/>
    <property type="match status" value="1"/>
</dbReference>
<dbReference type="InterPro" id="IPR050832">
    <property type="entry name" value="Bact_Acetyltransf"/>
</dbReference>
<evidence type="ECO:0000313" key="4">
    <source>
        <dbReference type="EMBL" id="TCS43350.1"/>
    </source>
</evidence>
<sequence length="151" mass="16871">MQIAKDDLTDGAIADLLNRHLQEMHKYSPPESIHAITPEKLRDPAVTFWAARMNGELAGCAALKEHSAELAELKSMKTSPVHLRKGVAKNLLHQVFAEAKERGYQTVKLETGSHEAFVPAVALYQQFGFEPCAPFADYSDDPYSLFFVKRL</sequence>
<comment type="caution">
    <text evidence="4">The sequence shown here is derived from an EMBL/GenBank/DDBJ whole genome shotgun (WGS) entry which is preliminary data.</text>
</comment>
<gene>
    <name evidence="4" type="ORF">BCF53_102377</name>
</gene>
<keyword evidence="5" id="KW-1185">Reference proteome</keyword>
<keyword evidence="1 4" id="KW-0808">Transferase</keyword>
<dbReference type="GO" id="GO:0016747">
    <property type="term" value="F:acyltransferase activity, transferring groups other than amino-acyl groups"/>
    <property type="evidence" value="ECO:0007669"/>
    <property type="project" value="InterPro"/>
</dbReference>
<keyword evidence="2" id="KW-0012">Acyltransferase</keyword>
<evidence type="ECO:0000256" key="2">
    <source>
        <dbReference type="ARBA" id="ARBA00023315"/>
    </source>
</evidence>
<dbReference type="AlphaFoldDB" id="A0A4R3IAL4"/>
<evidence type="ECO:0000259" key="3">
    <source>
        <dbReference type="PROSITE" id="PS51186"/>
    </source>
</evidence>
<dbReference type="InterPro" id="IPR000182">
    <property type="entry name" value="GNAT_dom"/>
</dbReference>
<evidence type="ECO:0000256" key="1">
    <source>
        <dbReference type="ARBA" id="ARBA00022679"/>
    </source>
</evidence>
<dbReference type="CDD" id="cd04301">
    <property type="entry name" value="NAT_SF"/>
    <property type="match status" value="1"/>
</dbReference>
<feature type="domain" description="N-acetyltransferase" evidence="3">
    <location>
        <begin position="3"/>
        <end position="151"/>
    </location>
</feature>
<organism evidence="4 5">
    <name type="scientific">Reinekea marinisedimentorum</name>
    <dbReference type="NCBI Taxonomy" id="230495"/>
    <lineage>
        <taxon>Bacteria</taxon>
        <taxon>Pseudomonadati</taxon>
        <taxon>Pseudomonadota</taxon>
        <taxon>Gammaproteobacteria</taxon>
        <taxon>Oceanospirillales</taxon>
        <taxon>Saccharospirillaceae</taxon>
        <taxon>Reinekea</taxon>
    </lineage>
</organism>
<dbReference type="OrthoDB" id="9803233at2"/>
<dbReference type="Gene3D" id="3.40.630.30">
    <property type="match status" value="1"/>
</dbReference>
<dbReference type="SUPFAM" id="SSF55729">
    <property type="entry name" value="Acyl-CoA N-acyltransferases (Nat)"/>
    <property type="match status" value="1"/>
</dbReference>
<dbReference type="EMBL" id="SLZR01000002">
    <property type="protein sequence ID" value="TCS43350.1"/>
    <property type="molecule type" value="Genomic_DNA"/>
</dbReference>